<feature type="compositionally biased region" description="Basic and acidic residues" evidence="2">
    <location>
        <begin position="406"/>
        <end position="415"/>
    </location>
</feature>
<feature type="compositionally biased region" description="Basic and acidic residues" evidence="2">
    <location>
        <begin position="382"/>
        <end position="398"/>
    </location>
</feature>
<evidence type="ECO:0000313" key="4">
    <source>
        <dbReference type="Proteomes" id="UP001163823"/>
    </source>
</evidence>
<proteinExistence type="predicted"/>
<dbReference type="EMBL" id="JARAOO010000006">
    <property type="protein sequence ID" value="KAJ7966082.1"/>
    <property type="molecule type" value="Genomic_DNA"/>
</dbReference>
<accession>A0AAD7LXH6</accession>
<dbReference type="GO" id="GO:0006355">
    <property type="term" value="P:regulation of DNA-templated transcription"/>
    <property type="evidence" value="ECO:0007669"/>
    <property type="project" value="InterPro"/>
</dbReference>
<keyword evidence="1" id="KW-0175">Coiled coil</keyword>
<feature type="region of interest" description="Disordered" evidence="2">
    <location>
        <begin position="377"/>
        <end position="515"/>
    </location>
</feature>
<keyword evidence="4" id="KW-1185">Reference proteome</keyword>
<dbReference type="PANTHER" id="PTHR14296">
    <property type="entry name" value="REMODELING AND SPACING FACTOR 1"/>
    <property type="match status" value="1"/>
</dbReference>
<gene>
    <name evidence="3" type="ORF">O6P43_015613</name>
</gene>
<evidence type="ECO:0000256" key="1">
    <source>
        <dbReference type="SAM" id="Coils"/>
    </source>
</evidence>
<dbReference type="Proteomes" id="UP001163823">
    <property type="component" value="Chromosome 6"/>
</dbReference>
<dbReference type="InterPro" id="IPR028938">
    <property type="entry name" value="Rsf1-like"/>
</dbReference>
<dbReference type="PROSITE" id="PS00018">
    <property type="entry name" value="EF_HAND_1"/>
    <property type="match status" value="1"/>
</dbReference>
<dbReference type="GO" id="GO:0031213">
    <property type="term" value="C:RSF complex"/>
    <property type="evidence" value="ECO:0007669"/>
    <property type="project" value="InterPro"/>
</dbReference>
<protein>
    <submittedName>
        <fullName evidence="3">DDT domain-containing protein DDR4</fullName>
    </submittedName>
</protein>
<dbReference type="InterPro" id="IPR018247">
    <property type="entry name" value="EF_Hand_1_Ca_BS"/>
</dbReference>
<name>A0AAD7LXH6_QUISA</name>
<dbReference type="KEGG" id="qsa:O6P43_015613"/>
<evidence type="ECO:0000256" key="2">
    <source>
        <dbReference type="SAM" id="MobiDB-lite"/>
    </source>
</evidence>
<feature type="compositionally biased region" description="Basic and acidic residues" evidence="2">
    <location>
        <begin position="455"/>
        <end position="468"/>
    </location>
</feature>
<dbReference type="AlphaFoldDB" id="A0AAD7LXH6"/>
<organism evidence="3 4">
    <name type="scientific">Quillaja saponaria</name>
    <name type="common">Soap bark tree</name>
    <dbReference type="NCBI Taxonomy" id="32244"/>
    <lineage>
        <taxon>Eukaryota</taxon>
        <taxon>Viridiplantae</taxon>
        <taxon>Streptophyta</taxon>
        <taxon>Embryophyta</taxon>
        <taxon>Tracheophyta</taxon>
        <taxon>Spermatophyta</taxon>
        <taxon>Magnoliopsida</taxon>
        <taxon>eudicotyledons</taxon>
        <taxon>Gunneridae</taxon>
        <taxon>Pentapetalae</taxon>
        <taxon>rosids</taxon>
        <taxon>fabids</taxon>
        <taxon>Fabales</taxon>
        <taxon>Quillajaceae</taxon>
        <taxon>Quillaja</taxon>
    </lineage>
</organism>
<comment type="caution">
    <text evidence="3">The sequence shown here is derived from an EMBL/GenBank/DDBJ whole genome shotgun (WGS) entry which is preliminary data.</text>
</comment>
<dbReference type="PANTHER" id="PTHR14296:SF12">
    <property type="entry name" value="DDT DOMAIN-CONTAINING PROTEIN DDR4 ISOFORM X1"/>
    <property type="match status" value="1"/>
</dbReference>
<evidence type="ECO:0000313" key="3">
    <source>
        <dbReference type="EMBL" id="KAJ7966082.1"/>
    </source>
</evidence>
<feature type="coiled-coil region" evidence="1">
    <location>
        <begin position="314"/>
        <end position="344"/>
    </location>
</feature>
<sequence length="515" mass="58301">MVGGHRRQATAISEAASEGMPTIIDLSGEDQEAIEVEKPLQSEVLKLRKRWELASVLNFLDVFSPIIGKDLKLSAEDIEMGLVKPNGSIASASHYAFEGSLFLLWYKSNFLEFVIQENYLSMLMLFVDCIHSLGIPPPVSKTLDGSDAWVTALCKKLVIWWPWVAEGEIPLKAFKGEEISRYKELDPTNRLLLLKALCEIRADQNDAVSYINDALKEGARISCFRKDIIGGDGNGTTYWYDGNAIGHRLYRELITLEPRTKVKGKGCLPFPTINFKWETLATNLEEFHKTMDEFSSSKLAAEVTTGKALETDAIPALEKLRQKKERELKRKQRQERLLDDFKNTLRAGITRSCRTRRPINYTFDDYDRAIKEAIQVTNMGKTTDEQRQGMHTESERRNKTSSQSNSDRDIEDKSDASGNEDDDNSGRMDEDDVHNNLGSSEKNVNHADVFPPKQMECKSRKQSREERRSRRLPGASSHPDLETRNLDTKNTLRHRPTHNSSLDSVVVPDSDDGSS</sequence>
<reference evidence="3" key="1">
    <citation type="journal article" date="2023" name="Science">
        <title>Elucidation of the pathway for biosynthesis of saponin adjuvants from the soapbark tree.</title>
        <authorList>
            <person name="Reed J."/>
            <person name="Orme A."/>
            <person name="El-Demerdash A."/>
            <person name="Owen C."/>
            <person name="Martin L.B.B."/>
            <person name="Misra R.C."/>
            <person name="Kikuchi S."/>
            <person name="Rejzek M."/>
            <person name="Martin A.C."/>
            <person name="Harkess A."/>
            <person name="Leebens-Mack J."/>
            <person name="Louveau T."/>
            <person name="Stephenson M.J."/>
            <person name="Osbourn A."/>
        </authorList>
    </citation>
    <scope>NUCLEOTIDE SEQUENCE</scope>
    <source>
        <strain evidence="3">S10</strain>
    </source>
</reference>